<organism evidence="1 2">
    <name type="scientific">Xenorhabdus stockiae</name>
    <dbReference type="NCBI Taxonomy" id="351614"/>
    <lineage>
        <taxon>Bacteria</taxon>
        <taxon>Pseudomonadati</taxon>
        <taxon>Pseudomonadota</taxon>
        <taxon>Gammaproteobacteria</taxon>
        <taxon>Enterobacterales</taxon>
        <taxon>Morganellaceae</taxon>
        <taxon>Xenorhabdus</taxon>
    </lineage>
</organism>
<name>A0A2D0KMH8_9GAMM</name>
<dbReference type="EMBL" id="NJAJ01000027">
    <property type="protein sequence ID" value="PHM64612.1"/>
    <property type="molecule type" value="Genomic_DNA"/>
</dbReference>
<dbReference type="Proteomes" id="UP000222366">
    <property type="component" value="Unassembled WGS sequence"/>
</dbReference>
<evidence type="ECO:0000313" key="1">
    <source>
        <dbReference type="EMBL" id="PHM64612.1"/>
    </source>
</evidence>
<dbReference type="AlphaFoldDB" id="A0A2D0KMH8"/>
<accession>A0A2D0KMH8</accession>
<keyword evidence="2" id="KW-1185">Reference proteome</keyword>
<evidence type="ECO:0000313" key="2">
    <source>
        <dbReference type="Proteomes" id="UP000222366"/>
    </source>
</evidence>
<gene>
    <name evidence="1" type="ORF">Xsto_02887</name>
</gene>
<sequence length="31" mass="3778">MMFMYYAKNIIKNMEEMFSNDNALHAIFVFI</sequence>
<protein>
    <submittedName>
        <fullName evidence="1">Uncharacterized protein</fullName>
    </submittedName>
</protein>
<reference evidence="1 2" key="1">
    <citation type="journal article" date="2017" name="Nat. Microbiol.">
        <title>Natural product diversity associated with the nematode symbionts Photorhabdus and Xenorhabdus.</title>
        <authorList>
            <person name="Tobias N.J."/>
            <person name="Wolff H."/>
            <person name="Djahanschiri B."/>
            <person name="Grundmann F."/>
            <person name="Kronenwerth M."/>
            <person name="Shi Y.M."/>
            <person name="Simonyi S."/>
            <person name="Grun P."/>
            <person name="Shapiro-Ilan D."/>
            <person name="Pidot S.J."/>
            <person name="Stinear T.P."/>
            <person name="Ebersberger I."/>
            <person name="Bode H.B."/>
        </authorList>
    </citation>
    <scope>NUCLEOTIDE SEQUENCE [LARGE SCALE GENOMIC DNA]</scope>
    <source>
        <strain evidence="1 2">DSM 17904</strain>
    </source>
</reference>
<comment type="caution">
    <text evidence="1">The sequence shown here is derived from an EMBL/GenBank/DDBJ whole genome shotgun (WGS) entry which is preliminary data.</text>
</comment>
<proteinExistence type="predicted"/>